<gene>
    <name evidence="2" type="ORF">BFG57_07940</name>
</gene>
<accession>A0A1E5LJX3</accession>
<reference evidence="2 3" key="1">
    <citation type="submission" date="2016-08" db="EMBL/GenBank/DDBJ databases">
        <title>Genome of Bacillus solimangrovi GH2-4.</title>
        <authorList>
            <person name="Lim S."/>
            <person name="Kim B.-C."/>
        </authorList>
    </citation>
    <scope>NUCLEOTIDE SEQUENCE [LARGE SCALE GENOMIC DNA]</scope>
    <source>
        <strain evidence="2 3">GH2-4</strain>
    </source>
</reference>
<sequence length="209" mass="24599">MYLKIFLKVISLVSLVLVGITFYYFYSTSVIKQLNNYTLEKYGEKVVLIDRGKVHTGNMGDTTHKVALKKEPEFVFDIRVDGNLFGRKFVVDEDSYEYAELSFAEYKKLEPYLDKISSLNLKRDKEYNYVSFKRSSVKDFFILNVSDTSSFDYKNLEEQNIARYFKLIEIIKKSGANISEVKIVVRNNYIYRLTIKRPNDINSEQQLYL</sequence>
<dbReference type="RefSeq" id="WP_069715534.1">
    <property type="nucleotide sequence ID" value="NZ_MJEH01000002.1"/>
</dbReference>
<dbReference type="Proteomes" id="UP000095209">
    <property type="component" value="Unassembled WGS sequence"/>
</dbReference>
<feature type="transmembrane region" description="Helical" evidence="1">
    <location>
        <begin position="5"/>
        <end position="26"/>
    </location>
</feature>
<dbReference type="AlphaFoldDB" id="A0A1E5LJX3"/>
<keyword evidence="3" id="KW-1185">Reference proteome</keyword>
<dbReference type="OrthoDB" id="2425643at2"/>
<protein>
    <submittedName>
        <fullName evidence="2">Uncharacterized protein</fullName>
    </submittedName>
</protein>
<evidence type="ECO:0000256" key="1">
    <source>
        <dbReference type="SAM" id="Phobius"/>
    </source>
</evidence>
<keyword evidence="1" id="KW-1133">Transmembrane helix</keyword>
<keyword evidence="1" id="KW-0472">Membrane</keyword>
<evidence type="ECO:0000313" key="2">
    <source>
        <dbReference type="EMBL" id="OEH94387.1"/>
    </source>
</evidence>
<dbReference type="EMBL" id="MJEH01000002">
    <property type="protein sequence ID" value="OEH94387.1"/>
    <property type="molecule type" value="Genomic_DNA"/>
</dbReference>
<evidence type="ECO:0000313" key="3">
    <source>
        <dbReference type="Proteomes" id="UP000095209"/>
    </source>
</evidence>
<name>A0A1E5LJX3_9BACI</name>
<proteinExistence type="predicted"/>
<comment type="caution">
    <text evidence="2">The sequence shown here is derived from an EMBL/GenBank/DDBJ whole genome shotgun (WGS) entry which is preliminary data.</text>
</comment>
<organism evidence="2 3">
    <name type="scientific">Bacillus solimangrovi</name>
    <dbReference type="NCBI Taxonomy" id="1305675"/>
    <lineage>
        <taxon>Bacteria</taxon>
        <taxon>Bacillati</taxon>
        <taxon>Bacillota</taxon>
        <taxon>Bacilli</taxon>
        <taxon>Bacillales</taxon>
        <taxon>Bacillaceae</taxon>
        <taxon>Bacillus</taxon>
    </lineage>
</organism>
<keyword evidence="1" id="KW-0812">Transmembrane</keyword>